<organism evidence="2 4">
    <name type="scientific">Bursaphelenchus xylophilus</name>
    <name type="common">Pinewood nematode worm</name>
    <name type="synonym">Aphelenchoides xylophilus</name>
    <dbReference type="NCBI Taxonomy" id="6326"/>
    <lineage>
        <taxon>Eukaryota</taxon>
        <taxon>Metazoa</taxon>
        <taxon>Ecdysozoa</taxon>
        <taxon>Nematoda</taxon>
        <taxon>Chromadorea</taxon>
        <taxon>Rhabditida</taxon>
        <taxon>Tylenchina</taxon>
        <taxon>Tylenchomorpha</taxon>
        <taxon>Aphelenchoidea</taxon>
        <taxon>Aphelenchoididae</taxon>
        <taxon>Bursaphelenchus</taxon>
    </lineage>
</organism>
<protein>
    <submittedName>
        <fullName evidence="1">(pine wood nematode) hypothetical protein</fullName>
    </submittedName>
</protein>
<evidence type="ECO:0000313" key="4">
    <source>
        <dbReference type="WBParaSite" id="BXY_1684600.1"/>
    </source>
</evidence>
<dbReference type="SMR" id="A0A1I7SUX2"/>
<reference evidence="4" key="1">
    <citation type="submission" date="2016-11" db="UniProtKB">
        <authorList>
            <consortium name="WormBaseParasite"/>
        </authorList>
    </citation>
    <scope>IDENTIFICATION</scope>
</reference>
<gene>
    <name evidence="1" type="ORF">BXYJ_LOCUS12882</name>
</gene>
<evidence type="ECO:0000313" key="2">
    <source>
        <dbReference type="Proteomes" id="UP000095284"/>
    </source>
</evidence>
<keyword evidence="3" id="KW-1185">Reference proteome</keyword>
<name>A0A1I7SUX2_BURXY</name>
<evidence type="ECO:0000313" key="3">
    <source>
        <dbReference type="Proteomes" id="UP000659654"/>
    </source>
</evidence>
<dbReference type="EMBL" id="CAJFDI010000005">
    <property type="protein sequence ID" value="CAD5232791.1"/>
    <property type="molecule type" value="Genomic_DNA"/>
</dbReference>
<evidence type="ECO:0000313" key="1">
    <source>
        <dbReference type="EMBL" id="CAD5232791.1"/>
    </source>
</evidence>
<reference evidence="1" key="2">
    <citation type="submission" date="2020-09" db="EMBL/GenBank/DDBJ databases">
        <authorList>
            <person name="Kikuchi T."/>
        </authorList>
    </citation>
    <scope>NUCLEOTIDE SEQUENCE</scope>
    <source>
        <strain evidence="1">Ka4C1</strain>
    </source>
</reference>
<sequence>MLWVSGSEHIKLQRFLFFDFPFDKMLTKIVLSLLVVVLAVSVVEAQWGYGYPGFGYGGYGGYGGWGRPWGGYGGWGRPWGGYGGWGRPWGGYGGWGRGFYGKK</sequence>
<dbReference type="Proteomes" id="UP000095284">
    <property type="component" value="Unplaced"/>
</dbReference>
<dbReference type="Proteomes" id="UP000582659">
    <property type="component" value="Unassembled WGS sequence"/>
</dbReference>
<proteinExistence type="predicted"/>
<dbReference type="WBParaSite" id="BXY_1684600.1">
    <property type="protein sequence ID" value="BXY_1684600.1"/>
    <property type="gene ID" value="BXY_1684600"/>
</dbReference>
<dbReference type="AlphaFoldDB" id="A0A1I7SUX2"/>
<accession>A0A1I7SUX2</accession>
<dbReference type="Proteomes" id="UP000659654">
    <property type="component" value="Unassembled WGS sequence"/>
</dbReference>
<dbReference type="EMBL" id="CAJFCV020000005">
    <property type="protein sequence ID" value="CAG9125788.1"/>
    <property type="molecule type" value="Genomic_DNA"/>
</dbReference>